<dbReference type="Pfam" id="PF13384">
    <property type="entry name" value="HTH_23"/>
    <property type="match status" value="1"/>
</dbReference>
<dbReference type="EMBL" id="MT144002">
    <property type="protein sequence ID" value="QJA46071.1"/>
    <property type="molecule type" value="Genomic_DNA"/>
</dbReference>
<proteinExistence type="predicted"/>
<sequence length="54" mass="6582">MNKIKQIIKLYQQKETKRKFSDREIAEKVGVSRQYVNKIIREYLGVVELTKKRR</sequence>
<dbReference type="InterPro" id="IPR013324">
    <property type="entry name" value="RNA_pol_sigma_r3/r4-like"/>
</dbReference>
<dbReference type="AlphaFoldDB" id="A0A6H1ZF72"/>
<organism evidence="1">
    <name type="scientific">viral metagenome</name>
    <dbReference type="NCBI Taxonomy" id="1070528"/>
    <lineage>
        <taxon>unclassified sequences</taxon>
        <taxon>metagenomes</taxon>
        <taxon>organismal metagenomes</taxon>
    </lineage>
</organism>
<evidence type="ECO:0000313" key="1">
    <source>
        <dbReference type="EMBL" id="QJA46071.1"/>
    </source>
</evidence>
<name>A0A6H1ZF72_9ZZZZ</name>
<dbReference type="Gene3D" id="1.10.260.40">
    <property type="entry name" value="lambda repressor-like DNA-binding domains"/>
    <property type="match status" value="1"/>
</dbReference>
<dbReference type="GO" id="GO:0003677">
    <property type="term" value="F:DNA binding"/>
    <property type="evidence" value="ECO:0007669"/>
    <property type="project" value="InterPro"/>
</dbReference>
<dbReference type="SUPFAM" id="SSF88659">
    <property type="entry name" value="Sigma3 and sigma4 domains of RNA polymerase sigma factors"/>
    <property type="match status" value="1"/>
</dbReference>
<gene>
    <name evidence="1" type="ORF">TM448A00312_0029</name>
    <name evidence="2" type="ORF">TM448B01411_0011</name>
</gene>
<reference evidence="1" key="1">
    <citation type="submission" date="2020-03" db="EMBL/GenBank/DDBJ databases">
        <title>The deep terrestrial virosphere.</title>
        <authorList>
            <person name="Holmfeldt K."/>
            <person name="Nilsson E."/>
            <person name="Simone D."/>
            <person name="Lopez-Fernandez M."/>
            <person name="Wu X."/>
            <person name="de Brujin I."/>
            <person name="Lundin D."/>
            <person name="Andersson A."/>
            <person name="Bertilsson S."/>
            <person name="Dopson M."/>
        </authorList>
    </citation>
    <scope>NUCLEOTIDE SEQUENCE</scope>
    <source>
        <strain evidence="1">TM448A00312</strain>
        <strain evidence="2">TM448B01411</strain>
    </source>
</reference>
<dbReference type="EMBL" id="MT144755">
    <property type="protein sequence ID" value="QJH98856.1"/>
    <property type="molecule type" value="Genomic_DNA"/>
</dbReference>
<evidence type="ECO:0000313" key="2">
    <source>
        <dbReference type="EMBL" id="QJH98856.1"/>
    </source>
</evidence>
<dbReference type="InterPro" id="IPR010982">
    <property type="entry name" value="Lambda_DNA-bd_dom_sf"/>
</dbReference>
<protein>
    <submittedName>
        <fullName evidence="1">Putative DNA binding, helix-turn-helix domain containing protein</fullName>
    </submittedName>
</protein>
<accession>A0A6H1ZF72</accession>